<comment type="caution">
    <text evidence="2">The sequence shown here is derived from an EMBL/GenBank/DDBJ whole genome shotgun (WGS) entry which is preliminary data.</text>
</comment>
<accession>A0A371HLK6</accession>
<dbReference type="EMBL" id="QJKJ01002262">
    <property type="protein sequence ID" value="RDY03604.1"/>
    <property type="molecule type" value="Genomic_DNA"/>
</dbReference>
<evidence type="ECO:0000313" key="3">
    <source>
        <dbReference type="Proteomes" id="UP000257109"/>
    </source>
</evidence>
<name>A0A371HLK6_MUCPR</name>
<sequence length="92" mass="10329">MKTISTKSPPTRSLAKYTMLSNVHLLIYGTIILVILIFMFFVVLTNILVFLLFLPITNMCSLSNNNPLECVFSYVWAPTLIQSINGSLLCNV</sequence>
<evidence type="ECO:0000313" key="2">
    <source>
        <dbReference type="EMBL" id="RDY03604.1"/>
    </source>
</evidence>
<feature type="non-terminal residue" evidence="2">
    <location>
        <position position="1"/>
    </location>
</feature>
<keyword evidence="1" id="KW-0812">Transmembrane</keyword>
<feature type="transmembrane region" description="Helical" evidence="1">
    <location>
        <begin position="25"/>
        <end position="54"/>
    </location>
</feature>
<proteinExistence type="predicted"/>
<dbReference type="Proteomes" id="UP000257109">
    <property type="component" value="Unassembled WGS sequence"/>
</dbReference>
<protein>
    <submittedName>
        <fullName evidence="2">Uncharacterized protein</fullName>
    </submittedName>
</protein>
<organism evidence="2 3">
    <name type="scientific">Mucuna pruriens</name>
    <name type="common">Velvet bean</name>
    <name type="synonym">Dolichos pruriens</name>
    <dbReference type="NCBI Taxonomy" id="157652"/>
    <lineage>
        <taxon>Eukaryota</taxon>
        <taxon>Viridiplantae</taxon>
        <taxon>Streptophyta</taxon>
        <taxon>Embryophyta</taxon>
        <taxon>Tracheophyta</taxon>
        <taxon>Spermatophyta</taxon>
        <taxon>Magnoliopsida</taxon>
        <taxon>eudicotyledons</taxon>
        <taxon>Gunneridae</taxon>
        <taxon>Pentapetalae</taxon>
        <taxon>rosids</taxon>
        <taxon>fabids</taxon>
        <taxon>Fabales</taxon>
        <taxon>Fabaceae</taxon>
        <taxon>Papilionoideae</taxon>
        <taxon>50 kb inversion clade</taxon>
        <taxon>NPAAA clade</taxon>
        <taxon>indigoferoid/millettioid clade</taxon>
        <taxon>Phaseoleae</taxon>
        <taxon>Mucuna</taxon>
    </lineage>
</organism>
<reference evidence="2" key="1">
    <citation type="submission" date="2018-05" db="EMBL/GenBank/DDBJ databases">
        <title>Draft genome of Mucuna pruriens seed.</title>
        <authorList>
            <person name="Nnadi N.E."/>
            <person name="Vos R."/>
            <person name="Hasami M.H."/>
            <person name="Devisetty U.K."/>
            <person name="Aguiy J.C."/>
        </authorList>
    </citation>
    <scope>NUCLEOTIDE SEQUENCE [LARGE SCALE GENOMIC DNA]</scope>
    <source>
        <strain evidence="2">JCA_2017</strain>
    </source>
</reference>
<dbReference type="AlphaFoldDB" id="A0A371HLK6"/>
<keyword evidence="1" id="KW-1133">Transmembrane helix</keyword>
<evidence type="ECO:0000256" key="1">
    <source>
        <dbReference type="SAM" id="Phobius"/>
    </source>
</evidence>
<keyword evidence="3" id="KW-1185">Reference proteome</keyword>
<gene>
    <name evidence="2" type="ORF">CR513_12806</name>
</gene>
<keyword evidence="1" id="KW-0472">Membrane</keyword>